<reference evidence="1 2" key="1">
    <citation type="submission" date="2020-08" db="EMBL/GenBank/DDBJ databases">
        <title>Sequencing the genomes of 1000 actinobacteria strains.</title>
        <authorList>
            <person name="Klenk H.-P."/>
        </authorList>
    </citation>
    <scope>NUCLEOTIDE SEQUENCE [LARGE SCALE GENOMIC DNA]</scope>
    <source>
        <strain evidence="1 2">DSM 45298</strain>
    </source>
</reference>
<gene>
    <name evidence="1" type="ORF">BKA16_000411</name>
</gene>
<name>A0A840EY25_9ACTN</name>
<proteinExistence type="predicted"/>
<dbReference type="RefSeq" id="WP_183368996.1">
    <property type="nucleotide sequence ID" value="NZ_BAABHL010000045.1"/>
</dbReference>
<accession>A0A840EY25</accession>
<organism evidence="1 2">
    <name type="scientific">Gordonia humi</name>
    <dbReference type="NCBI Taxonomy" id="686429"/>
    <lineage>
        <taxon>Bacteria</taxon>
        <taxon>Bacillati</taxon>
        <taxon>Actinomycetota</taxon>
        <taxon>Actinomycetes</taxon>
        <taxon>Mycobacteriales</taxon>
        <taxon>Gordoniaceae</taxon>
        <taxon>Gordonia</taxon>
    </lineage>
</organism>
<comment type="caution">
    <text evidence="1">The sequence shown here is derived from an EMBL/GenBank/DDBJ whole genome shotgun (WGS) entry which is preliminary data.</text>
</comment>
<dbReference type="AlphaFoldDB" id="A0A840EY25"/>
<dbReference type="EMBL" id="JACIFP010000001">
    <property type="protein sequence ID" value="MBB4133859.1"/>
    <property type="molecule type" value="Genomic_DNA"/>
</dbReference>
<evidence type="ECO:0000313" key="2">
    <source>
        <dbReference type="Proteomes" id="UP000551501"/>
    </source>
</evidence>
<dbReference type="Proteomes" id="UP000551501">
    <property type="component" value="Unassembled WGS sequence"/>
</dbReference>
<protein>
    <submittedName>
        <fullName evidence="1">Uncharacterized protein</fullName>
    </submittedName>
</protein>
<evidence type="ECO:0000313" key="1">
    <source>
        <dbReference type="EMBL" id="MBB4133859.1"/>
    </source>
</evidence>
<keyword evidence="2" id="KW-1185">Reference proteome</keyword>
<sequence length="101" mass="10336">MKLRMGLALASAVDTTTVIVTKLSGADVTITCGGVPMVEKGQVAPEATADPEQMKGSQIGKRYVDATGEFEVLCTKAGDGSLAVNGELLVIAEAKPLPTSD</sequence>